<dbReference type="GO" id="GO:0008237">
    <property type="term" value="F:metallopeptidase activity"/>
    <property type="evidence" value="ECO:0007669"/>
    <property type="project" value="UniProtKB-KW"/>
</dbReference>
<sequence length="461" mass="49884">MLNDIITGKKELFAAGVNTELRAQKNLTRNVTLLNGNLVGNVRNETAGVSCRVYQNGVYGFSSTAELSDDAVRAVIKAASENAEFMSEHAGKGKGMLPHLDSGNSRTVYELCDTEQKTYIGFAKEIDAYISTKYPDLLSRGVSVRADSMEKLIAVSDGFDSHSVMPRSYIYVFLTAETPDGKPVEMYEVFGKGATFDRNFSSPADLYERIDRLYRRLKEKCEGVYAEAGEKTVILGGILSGMLAHEAVGHTVEADLVLGGSVAAHSLGRRVASELVTLIDYAHTAFGKPVPLPIYADDEGTKTEDAVLIRNGILTGYMNSRETAEHFGMNPTGNARAFLFSDEPLIRMRNTAILPGSSKLEEMIASVDDGYYLLDTNNGQADTTGEFMFGITGGYEIKNGKLGRAILDTTISGIAFEMLKTVDMVSDEVIWASSGMCGKKQPMPVGMGGPALRCKVTVGGR</sequence>
<feature type="domain" description="Metalloprotease TldD/E N-terminal" evidence="5">
    <location>
        <begin position="20"/>
        <end position="83"/>
    </location>
</feature>
<dbReference type="EMBL" id="JALEMU010000098">
    <property type="protein sequence ID" value="MCI5755885.1"/>
    <property type="molecule type" value="Genomic_DNA"/>
</dbReference>
<dbReference type="InterPro" id="IPR045569">
    <property type="entry name" value="Metalloprtase-TldD/E_C"/>
</dbReference>
<feature type="domain" description="Metalloprotease TldD/E C-terminal" evidence="6">
    <location>
        <begin position="229"/>
        <end position="459"/>
    </location>
</feature>
<keyword evidence="3" id="KW-0378">Hydrolase</keyword>
<dbReference type="Proteomes" id="UP001139365">
    <property type="component" value="Unassembled WGS sequence"/>
</dbReference>
<gene>
    <name evidence="7" type="ORF">MR241_06270</name>
</gene>
<evidence type="ECO:0000256" key="1">
    <source>
        <dbReference type="ARBA" id="ARBA00005836"/>
    </source>
</evidence>
<evidence type="ECO:0000259" key="5">
    <source>
        <dbReference type="Pfam" id="PF01523"/>
    </source>
</evidence>
<name>A0AAE3FI18_9BACT</name>
<dbReference type="PANTHER" id="PTHR30624:SF0">
    <property type="entry name" value="METALLOPROTEASE SLR0863"/>
    <property type="match status" value="1"/>
</dbReference>
<dbReference type="InterPro" id="IPR051463">
    <property type="entry name" value="Peptidase_U62_metallo"/>
</dbReference>
<protein>
    <submittedName>
        <fullName evidence="7">TldD/PmbA family protein</fullName>
    </submittedName>
</protein>
<keyword evidence="4" id="KW-0482">Metalloprotease</keyword>
<dbReference type="Pfam" id="PF19289">
    <property type="entry name" value="PmbA_TldD_3rd"/>
    <property type="match status" value="1"/>
</dbReference>
<dbReference type="GO" id="GO:0006508">
    <property type="term" value="P:proteolysis"/>
    <property type="evidence" value="ECO:0007669"/>
    <property type="project" value="UniProtKB-KW"/>
</dbReference>
<proteinExistence type="inferred from homology"/>
<organism evidence="7 8">
    <name type="scientific">Candidatus Colimorpha enterica</name>
    <dbReference type="NCBI Taxonomy" id="3083063"/>
    <lineage>
        <taxon>Bacteria</taxon>
        <taxon>Pseudomonadati</taxon>
        <taxon>Bacteroidota</taxon>
        <taxon>Bacteroidia</taxon>
        <taxon>Bacteroidales</taxon>
        <taxon>Candidatus Colimorpha</taxon>
    </lineage>
</organism>
<dbReference type="AlphaFoldDB" id="A0AAE3FI18"/>
<dbReference type="Gene3D" id="3.30.2290.10">
    <property type="entry name" value="PmbA/TldD superfamily"/>
    <property type="match status" value="1"/>
</dbReference>
<accession>A0AAE3FI18</accession>
<dbReference type="PANTHER" id="PTHR30624">
    <property type="entry name" value="UNCHARACTERIZED PROTEIN TLDD AND PMBA"/>
    <property type="match status" value="1"/>
</dbReference>
<keyword evidence="2" id="KW-0645">Protease</keyword>
<evidence type="ECO:0000256" key="3">
    <source>
        <dbReference type="ARBA" id="ARBA00022801"/>
    </source>
</evidence>
<comment type="caution">
    <text evidence="7">The sequence shown here is derived from an EMBL/GenBank/DDBJ whole genome shotgun (WGS) entry which is preliminary data.</text>
</comment>
<dbReference type="InterPro" id="IPR035068">
    <property type="entry name" value="TldD/PmbA_N"/>
</dbReference>
<evidence type="ECO:0000256" key="2">
    <source>
        <dbReference type="ARBA" id="ARBA00022670"/>
    </source>
</evidence>
<dbReference type="Pfam" id="PF01523">
    <property type="entry name" value="PmbA_TldD_1st"/>
    <property type="match status" value="1"/>
</dbReference>
<dbReference type="SUPFAM" id="SSF111283">
    <property type="entry name" value="Putative modulator of DNA gyrase, PmbA/TldD"/>
    <property type="match status" value="1"/>
</dbReference>
<dbReference type="GO" id="GO:0005829">
    <property type="term" value="C:cytosol"/>
    <property type="evidence" value="ECO:0007669"/>
    <property type="project" value="TreeGrafter"/>
</dbReference>
<dbReference type="InterPro" id="IPR036059">
    <property type="entry name" value="TldD/PmbA_sf"/>
</dbReference>
<evidence type="ECO:0000256" key="4">
    <source>
        <dbReference type="ARBA" id="ARBA00023049"/>
    </source>
</evidence>
<reference evidence="7 8" key="1">
    <citation type="submission" date="2022-03" db="EMBL/GenBank/DDBJ databases">
        <title>Metagenome-assembled genomes from swine fecal metagenomes.</title>
        <authorList>
            <person name="Holman D.B."/>
            <person name="Kommadath A."/>
        </authorList>
    </citation>
    <scope>NUCLEOTIDE SEQUENCE [LARGE SCALE GENOMIC DNA]</scope>
    <source>
        <strain evidence="7">SUG147</strain>
    </source>
</reference>
<dbReference type="InterPro" id="IPR002510">
    <property type="entry name" value="Metalloprtase-TldD/E_N"/>
</dbReference>
<evidence type="ECO:0000313" key="7">
    <source>
        <dbReference type="EMBL" id="MCI5755885.1"/>
    </source>
</evidence>
<evidence type="ECO:0000259" key="6">
    <source>
        <dbReference type="Pfam" id="PF19289"/>
    </source>
</evidence>
<comment type="similarity">
    <text evidence="1">Belongs to the peptidase U62 family.</text>
</comment>
<evidence type="ECO:0000313" key="8">
    <source>
        <dbReference type="Proteomes" id="UP001139365"/>
    </source>
</evidence>